<dbReference type="EMBL" id="CAESAK010000002">
    <property type="protein sequence ID" value="CAB4329491.1"/>
    <property type="molecule type" value="Genomic_DNA"/>
</dbReference>
<organism evidence="5">
    <name type="scientific">freshwater metagenome</name>
    <dbReference type="NCBI Taxonomy" id="449393"/>
    <lineage>
        <taxon>unclassified sequences</taxon>
        <taxon>metagenomes</taxon>
        <taxon>ecological metagenomes</taxon>
    </lineage>
</organism>
<dbReference type="AlphaFoldDB" id="A0A6J5YGM1"/>
<dbReference type="InterPro" id="IPR000843">
    <property type="entry name" value="HTH_LacI"/>
</dbReference>
<dbReference type="Pfam" id="PF00356">
    <property type="entry name" value="LacI"/>
    <property type="match status" value="1"/>
</dbReference>
<sequence length="350" mass="37988">MTLKDLNPMPEAVNVIAHPTLADVAAISGVSIKTASRVMNGSTQVSGDTADRVKKAANLVGYRSNRIARELRVGSLSNLVGMVISDLSNPFYAGLAAGAEERLAEEGLDLILATARDDGERERNLIESLLERRVRGLIIVPSGEDYSHLHQERKRGFSFVFADRVAPYLDADSVTVDNRGGITVCLDYLLSQNCKKIAVIADNISIWTASERVEAFKQAILSRRVDTKNTHIVTNIHTSEEAAQATMALLKANPDIDGIIATNDVIALGVGQTISAISPQVKVVSFDLFATANLLGIKTLNHDPRRIGRVSAELLIRRFENPFETNYTSEVLKIELNDATLPQKGAGKSD</sequence>
<dbReference type="Gene3D" id="1.10.260.40">
    <property type="entry name" value="lambda repressor-like DNA-binding domains"/>
    <property type="match status" value="1"/>
</dbReference>
<evidence type="ECO:0000256" key="1">
    <source>
        <dbReference type="ARBA" id="ARBA00023015"/>
    </source>
</evidence>
<dbReference type="SMART" id="SM00354">
    <property type="entry name" value="HTH_LACI"/>
    <property type="match status" value="1"/>
</dbReference>
<keyword evidence="2" id="KW-0238">DNA-binding</keyword>
<feature type="domain" description="HTH lacI-type" evidence="4">
    <location>
        <begin position="19"/>
        <end position="73"/>
    </location>
</feature>
<protein>
    <submittedName>
        <fullName evidence="5">Unannotated protein</fullName>
    </submittedName>
</protein>
<dbReference type="PROSITE" id="PS00356">
    <property type="entry name" value="HTH_LACI_1"/>
    <property type="match status" value="1"/>
</dbReference>
<keyword evidence="3" id="KW-0804">Transcription</keyword>
<keyword evidence="1" id="KW-0805">Transcription regulation</keyword>
<dbReference type="PANTHER" id="PTHR30146:SF109">
    <property type="entry name" value="HTH-TYPE TRANSCRIPTIONAL REGULATOR GALS"/>
    <property type="match status" value="1"/>
</dbReference>
<evidence type="ECO:0000256" key="3">
    <source>
        <dbReference type="ARBA" id="ARBA00023163"/>
    </source>
</evidence>
<dbReference type="PANTHER" id="PTHR30146">
    <property type="entry name" value="LACI-RELATED TRANSCRIPTIONAL REPRESSOR"/>
    <property type="match status" value="1"/>
</dbReference>
<evidence type="ECO:0000313" key="5">
    <source>
        <dbReference type="EMBL" id="CAB4329491.1"/>
    </source>
</evidence>
<accession>A0A6J5YGM1</accession>
<dbReference type="InterPro" id="IPR028082">
    <property type="entry name" value="Peripla_BP_I"/>
</dbReference>
<dbReference type="PROSITE" id="PS50932">
    <property type="entry name" value="HTH_LACI_2"/>
    <property type="match status" value="1"/>
</dbReference>
<gene>
    <name evidence="5" type="ORF">UFOPK3775_00028</name>
</gene>
<dbReference type="InterPro" id="IPR010982">
    <property type="entry name" value="Lambda_DNA-bd_dom_sf"/>
</dbReference>
<dbReference type="InterPro" id="IPR001761">
    <property type="entry name" value="Peripla_BP/Lac1_sug-bd_dom"/>
</dbReference>
<dbReference type="SUPFAM" id="SSF47413">
    <property type="entry name" value="lambda repressor-like DNA-binding domains"/>
    <property type="match status" value="1"/>
</dbReference>
<name>A0A6J5YGM1_9ZZZZ</name>
<evidence type="ECO:0000256" key="2">
    <source>
        <dbReference type="ARBA" id="ARBA00023125"/>
    </source>
</evidence>
<reference evidence="5" key="1">
    <citation type="submission" date="2020-05" db="EMBL/GenBank/DDBJ databases">
        <authorList>
            <person name="Chiriac C."/>
            <person name="Salcher M."/>
            <person name="Ghai R."/>
            <person name="Kavagutti S V."/>
        </authorList>
    </citation>
    <scope>NUCLEOTIDE SEQUENCE</scope>
</reference>
<dbReference type="Pfam" id="PF00532">
    <property type="entry name" value="Peripla_BP_1"/>
    <property type="match status" value="1"/>
</dbReference>
<dbReference type="CDD" id="cd01392">
    <property type="entry name" value="HTH_LacI"/>
    <property type="match status" value="1"/>
</dbReference>
<proteinExistence type="predicted"/>
<dbReference type="SUPFAM" id="SSF53822">
    <property type="entry name" value="Periplasmic binding protein-like I"/>
    <property type="match status" value="1"/>
</dbReference>
<evidence type="ECO:0000259" key="4">
    <source>
        <dbReference type="PROSITE" id="PS50932"/>
    </source>
</evidence>
<dbReference type="Gene3D" id="3.40.50.2300">
    <property type="match status" value="2"/>
</dbReference>
<dbReference type="GO" id="GO:0000976">
    <property type="term" value="F:transcription cis-regulatory region binding"/>
    <property type="evidence" value="ECO:0007669"/>
    <property type="project" value="TreeGrafter"/>
</dbReference>
<dbReference type="CDD" id="cd06267">
    <property type="entry name" value="PBP1_LacI_sugar_binding-like"/>
    <property type="match status" value="1"/>
</dbReference>
<dbReference type="GO" id="GO:0003700">
    <property type="term" value="F:DNA-binding transcription factor activity"/>
    <property type="evidence" value="ECO:0007669"/>
    <property type="project" value="TreeGrafter"/>
</dbReference>